<protein>
    <submittedName>
        <fullName evidence="1">Serinc-domain containing serine and sphingolipid biosynthesis protein</fullName>
    </submittedName>
</protein>
<name>A0ACC1YHM3_MELAZ</name>
<gene>
    <name evidence="1" type="ORF">OWV82_006308</name>
</gene>
<dbReference type="EMBL" id="CM051396">
    <property type="protein sequence ID" value="KAJ4722874.1"/>
    <property type="molecule type" value="Genomic_DNA"/>
</dbReference>
<evidence type="ECO:0000313" key="1">
    <source>
        <dbReference type="EMBL" id="KAJ4722874.1"/>
    </source>
</evidence>
<organism evidence="1 2">
    <name type="scientific">Melia azedarach</name>
    <name type="common">Chinaberry tree</name>
    <dbReference type="NCBI Taxonomy" id="155640"/>
    <lineage>
        <taxon>Eukaryota</taxon>
        <taxon>Viridiplantae</taxon>
        <taxon>Streptophyta</taxon>
        <taxon>Embryophyta</taxon>
        <taxon>Tracheophyta</taxon>
        <taxon>Spermatophyta</taxon>
        <taxon>Magnoliopsida</taxon>
        <taxon>eudicotyledons</taxon>
        <taxon>Gunneridae</taxon>
        <taxon>Pentapetalae</taxon>
        <taxon>rosids</taxon>
        <taxon>malvids</taxon>
        <taxon>Sapindales</taxon>
        <taxon>Meliaceae</taxon>
        <taxon>Melia</taxon>
    </lineage>
</organism>
<comment type="caution">
    <text evidence="1">The sequence shown here is derived from an EMBL/GenBank/DDBJ whole genome shotgun (WGS) entry which is preliminary data.</text>
</comment>
<evidence type="ECO:0000313" key="2">
    <source>
        <dbReference type="Proteomes" id="UP001164539"/>
    </source>
</evidence>
<dbReference type="Proteomes" id="UP001164539">
    <property type="component" value="Chromosome 3"/>
</dbReference>
<reference evidence="1 2" key="1">
    <citation type="journal article" date="2023" name="Science">
        <title>Complex scaffold remodeling in plant triterpene biosynthesis.</title>
        <authorList>
            <person name="De La Pena R."/>
            <person name="Hodgson H."/>
            <person name="Liu J.C."/>
            <person name="Stephenson M.J."/>
            <person name="Martin A.C."/>
            <person name="Owen C."/>
            <person name="Harkess A."/>
            <person name="Leebens-Mack J."/>
            <person name="Jimenez L.E."/>
            <person name="Osbourn A."/>
            <person name="Sattely E.S."/>
        </authorList>
    </citation>
    <scope>NUCLEOTIDE SEQUENCE [LARGE SCALE GENOMIC DNA]</scope>
    <source>
        <strain evidence="2">cv. JPN11</strain>
        <tissue evidence="1">Leaf</tissue>
    </source>
</reference>
<keyword evidence="2" id="KW-1185">Reference proteome</keyword>
<proteinExistence type="predicted"/>
<accession>A0ACC1YHM3</accession>
<sequence length="430" mass="49051">MSRSAEAIEAGTGNRGSRNSETVHLEVAPESLEQKTIDCSAEKKKSLRARYFYGIIFLITNLIAWFFRDYGQKVLPQLHYLKACGTGEDDCFDTIGVLRVSLGCFIFFFLMFLSTCTTTKLYEVGNNWHSGWWTTKVFLLIVAIAVPFFFPSDYLLLYGELARVGAGIFLLLQLVSVIEFIAWWNKYWMPDKYMKKSCSLGLFMSTVFYVASIVGIVLMYYLYAPKMACALNIFFITWTAILLVVMMVISLHPLVNRGLLSSGIMASYIVFLCWSAIRSEPAEQKCINTQRQANGSHDWTAMLGFLIAIGAIVTATFSTGIDSQSFQFRKDEIQTEDDTPYKYGFFHLVFSLGAMYFAMLFISWNLIPNYAKEWSIDVGWASTWVKIINEWFAASIYLWKLISPVVRQPKVMPHQEPMAIELQRDDSSLP</sequence>